<protein>
    <recommendedName>
        <fullName evidence="3">N-acetyltransferase domain-containing protein</fullName>
    </recommendedName>
</protein>
<sequence>MSTQQAAPLAVKEPVVLRHATCRDELTACFPVVTQLRPRLKDAAEWVDRATAMAPAGYRVLAAWSGDTVLAIAGYRVMENLIHGRFLYVDDLVTAHSHRGSGLGASLLTELTSVAINENCRRLVLDTAAVNANARRFYKREGLIDAVVGFVKPLREDAVL</sequence>
<dbReference type="EMBL" id="SORE01000033">
    <property type="protein sequence ID" value="TDY38228.1"/>
    <property type="molecule type" value="Genomic_DNA"/>
</dbReference>
<dbReference type="PANTHER" id="PTHR43877">
    <property type="entry name" value="AMINOALKYLPHOSPHONATE N-ACETYLTRANSFERASE-RELATED-RELATED"/>
    <property type="match status" value="1"/>
</dbReference>
<dbReference type="SUPFAM" id="SSF55729">
    <property type="entry name" value="Acyl-CoA N-acyltransferases (Nat)"/>
    <property type="match status" value="1"/>
</dbReference>
<gene>
    <name evidence="4" type="ORF">BX592_13329</name>
</gene>
<accession>A0A4R8L7Y9</accession>
<keyword evidence="2" id="KW-0012">Acyltransferase</keyword>
<keyword evidence="5" id="KW-1185">Reference proteome</keyword>
<dbReference type="InterPro" id="IPR050832">
    <property type="entry name" value="Bact_Acetyltransf"/>
</dbReference>
<keyword evidence="1" id="KW-0808">Transferase</keyword>
<comment type="caution">
    <text evidence="4">The sequence shown here is derived from an EMBL/GenBank/DDBJ whole genome shotgun (WGS) entry which is preliminary data.</text>
</comment>
<dbReference type="InterPro" id="IPR000182">
    <property type="entry name" value="GNAT_dom"/>
</dbReference>
<dbReference type="OrthoDB" id="9805924at2"/>
<evidence type="ECO:0000256" key="2">
    <source>
        <dbReference type="ARBA" id="ARBA00023315"/>
    </source>
</evidence>
<dbReference type="AlphaFoldDB" id="A0A4R8L7Y9"/>
<evidence type="ECO:0000256" key="1">
    <source>
        <dbReference type="ARBA" id="ARBA00022679"/>
    </source>
</evidence>
<dbReference type="GO" id="GO:0016747">
    <property type="term" value="F:acyltransferase activity, transferring groups other than amino-acyl groups"/>
    <property type="evidence" value="ECO:0007669"/>
    <property type="project" value="InterPro"/>
</dbReference>
<name>A0A4R8L7Y9_9BURK</name>
<feature type="domain" description="N-acetyltransferase" evidence="3">
    <location>
        <begin position="15"/>
        <end position="160"/>
    </location>
</feature>
<dbReference type="Pfam" id="PF00583">
    <property type="entry name" value="Acetyltransf_1"/>
    <property type="match status" value="1"/>
</dbReference>
<dbReference type="PANTHER" id="PTHR43877:SF2">
    <property type="entry name" value="AMINOALKYLPHOSPHONATE N-ACETYLTRANSFERASE-RELATED"/>
    <property type="match status" value="1"/>
</dbReference>
<proteinExistence type="predicted"/>
<dbReference type="CDD" id="cd04301">
    <property type="entry name" value="NAT_SF"/>
    <property type="match status" value="1"/>
</dbReference>
<dbReference type="InterPro" id="IPR016181">
    <property type="entry name" value="Acyl_CoA_acyltransferase"/>
</dbReference>
<evidence type="ECO:0000259" key="3">
    <source>
        <dbReference type="PROSITE" id="PS51186"/>
    </source>
</evidence>
<organism evidence="4 5">
    <name type="scientific">Paraburkholderia rhizosphaerae</name>
    <dbReference type="NCBI Taxonomy" id="480658"/>
    <lineage>
        <taxon>Bacteria</taxon>
        <taxon>Pseudomonadati</taxon>
        <taxon>Pseudomonadota</taxon>
        <taxon>Betaproteobacteria</taxon>
        <taxon>Burkholderiales</taxon>
        <taxon>Burkholderiaceae</taxon>
        <taxon>Paraburkholderia</taxon>
    </lineage>
</organism>
<dbReference type="Proteomes" id="UP000295509">
    <property type="component" value="Unassembled WGS sequence"/>
</dbReference>
<dbReference type="Gene3D" id="3.40.630.30">
    <property type="match status" value="1"/>
</dbReference>
<dbReference type="RefSeq" id="WP_134196901.1">
    <property type="nucleotide sequence ID" value="NZ_JBHLUW010000040.1"/>
</dbReference>
<evidence type="ECO:0000313" key="4">
    <source>
        <dbReference type="EMBL" id="TDY38228.1"/>
    </source>
</evidence>
<evidence type="ECO:0000313" key="5">
    <source>
        <dbReference type="Proteomes" id="UP000295509"/>
    </source>
</evidence>
<dbReference type="PROSITE" id="PS51186">
    <property type="entry name" value="GNAT"/>
    <property type="match status" value="1"/>
</dbReference>
<reference evidence="4 5" key="1">
    <citation type="submission" date="2019-03" db="EMBL/GenBank/DDBJ databases">
        <title>Genomic Encyclopedia of Type Strains, Phase III (KMG-III): the genomes of soil and plant-associated and newly described type strains.</title>
        <authorList>
            <person name="Whitman W."/>
        </authorList>
    </citation>
    <scope>NUCLEOTIDE SEQUENCE [LARGE SCALE GENOMIC DNA]</scope>
    <source>
        <strain evidence="4 5">LMG 29544</strain>
    </source>
</reference>